<comment type="caution">
    <text evidence="2">The sequence shown here is derived from an EMBL/GenBank/DDBJ whole genome shotgun (WGS) entry which is preliminary data.</text>
</comment>
<keyword evidence="3" id="KW-1185">Reference proteome</keyword>
<sequence>MVYSTPPSLARLVLTRYSLLTLIPISHFSLLYKASCASMHSIYLPPVFLVIHCSLTHILLSSTKPG</sequence>
<organism evidence="2 3">
    <name type="scientific">Favolaschia claudopus</name>
    <dbReference type="NCBI Taxonomy" id="2862362"/>
    <lineage>
        <taxon>Eukaryota</taxon>
        <taxon>Fungi</taxon>
        <taxon>Dikarya</taxon>
        <taxon>Basidiomycota</taxon>
        <taxon>Agaricomycotina</taxon>
        <taxon>Agaricomycetes</taxon>
        <taxon>Agaricomycetidae</taxon>
        <taxon>Agaricales</taxon>
        <taxon>Marasmiineae</taxon>
        <taxon>Mycenaceae</taxon>
        <taxon>Favolaschia</taxon>
    </lineage>
</organism>
<accession>A0AAW0CVN4</accession>
<proteinExistence type="predicted"/>
<feature type="transmembrane region" description="Helical" evidence="1">
    <location>
        <begin position="42"/>
        <end position="60"/>
    </location>
</feature>
<evidence type="ECO:0000313" key="2">
    <source>
        <dbReference type="EMBL" id="KAK7042662.1"/>
    </source>
</evidence>
<feature type="transmembrane region" description="Helical" evidence="1">
    <location>
        <begin position="12"/>
        <end position="30"/>
    </location>
</feature>
<evidence type="ECO:0000313" key="3">
    <source>
        <dbReference type="Proteomes" id="UP001362999"/>
    </source>
</evidence>
<keyword evidence="1" id="KW-0472">Membrane</keyword>
<protein>
    <submittedName>
        <fullName evidence="2">Uncharacterized protein</fullName>
    </submittedName>
</protein>
<gene>
    <name evidence="2" type="ORF">R3P38DRAFT_2891626</name>
</gene>
<dbReference type="EMBL" id="JAWWNJ010000013">
    <property type="protein sequence ID" value="KAK7042662.1"/>
    <property type="molecule type" value="Genomic_DNA"/>
</dbReference>
<keyword evidence="1" id="KW-0812">Transmembrane</keyword>
<evidence type="ECO:0000256" key="1">
    <source>
        <dbReference type="SAM" id="Phobius"/>
    </source>
</evidence>
<keyword evidence="1" id="KW-1133">Transmembrane helix</keyword>
<dbReference type="Proteomes" id="UP001362999">
    <property type="component" value="Unassembled WGS sequence"/>
</dbReference>
<reference evidence="2 3" key="1">
    <citation type="journal article" date="2024" name="J Genomics">
        <title>Draft genome sequencing and assembly of Favolaschia claudopus CIRM-BRFM 2984 isolated from oak limbs.</title>
        <authorList>
            <person name="Navarro D."/>
            <person name="Drula E."/>
            <person name="Chaduli D."/>
            <person name="Cazenave R."/>
            <person name="Ahrendt S."/>
            <person name="Wang J."/>
            <person name="Lipzen A."/>
            <person name="Daum C."/>
            <person name="Barry K."/>
            <person name="Grigoriev I.V."/>
            <person name="Favel A."/>
            <person name="Rosso M.N."/>
            <person name="Martin F."/>
        </authorList>
    </citation>
    <scope>NUCLEOTIDE SEQUENCE [LARGE SCALE GENOMIC DNA]</scope>
    <source>
        <strain evidence="2 3">CIRM-BRFM 2984</strain>
    </source>
</reference>
<name>A0AAW0CVN4_9AGAR</name>
<dbReference type="AlphaFoldDB" id="A0AAW0CVN4"/>